<sequence>MKFRILIESSPGSTARHFLVMTESVGEIRIVPRHSLVRFKMTNRRHMDLDARNIEAGTEHGSLKLPGES</sequence>
<protein>
    <submittedName>
        <fullName evidence="1">Uncharacterized protein</fullName>
    </submittedName>
</protein>
<organism evidence="1 2">
    <name type="scientific">Terriglobus roseus</name>
    <dbReference type="NCBI Taxonomy" id="392734"/>
    <lineage>
        <taxon>Bacteria</taxon>
        <taxon>Pseudomonadati</taxon>
        <taxon>Acidobacteriota</taxon>
        <taxon>Terriglobia</taxon>
        <taxon>Terriglobales</taxon>
        <taxon>Acidobacteriaceae</taxon>
        <taxon>Terriglobus</taxon>
    </lineage>
</organism>
<dbReference type="Proteomes" id="UP000182409">
    <property type="component" value="Unassembled WGS sequence"/>
</dbReference>
<gene>
    <name evidence="1" type="ORF">SAMN05443244_0967</name>
</gene>
<dbReference type="AlphaFoldDB" id="A0A1H4K2A9"/>
<proteinExistence type="predicted"/>
<evidence type="ECO:0000313" key="1">
    <source>
        <dbReference type="EMBL" id="SEB52684.1"/>
    </source>
</evidence>
<accession>A0A1H4K2A9</accession>
<name>A0A1H4K2A9_9BACT</name>
<evidence type="ECO:0000313" key="2">
    <source>
        <dbReference type="Proteomes" id="UP000182409"/>
    </source>
</evidence>
<reference evidence="1 2" key="1">
    <citation type="submission" date="2016-10" db="EMBL/GenBank/DDBJ databases">
        <authorList>
            <person name="de Groot N.N."/>
        </authorList>
    </citation>
    <scope>NUCLEOTIDE SEQUENCE [LARGE SCALE GENOMIC DNA]</scope>
    <source>
        <strain evidence="1 2">AB35.6</strain>
    </source>
</reference>
<dbReference type="EMBL" id="FNSD01000001">
    <property type="protein sequence ID" value="SEB52684.1"/>
    <property type="molecule type" value="Genomic_DNA"/>
</dbReference>